<dbReference type="SMART" id="SM01041">
    <property type="entry name" value="BRO1"/>
    <property type="match status" value="1"/>
</dbReference>
<dbReference type="InterPro" id="IPR037505">
    <property type="entry name" value="pH-resp_palC"/>
</dbReference>
<feature type="domain" description="BRO1" evidence="4">
    <location>
        <begin position="99"/>
        <end position="463"/>
    </location>
</feature>
<comment type="caution">
    <text evidence="5">The sequence shown here is derived from an EMBL/GenBank/DDBJ whole genome shotgun (WGS) entry which is preliminary data.</text>
</comment>
<gene>
    <name evidence="5" type="ORF">FCC1311_023052</name>
</gene>
<accession>A0A2R5G6D1</accession>
<dbReference type="EMBL" id="BEYU01000019">
    <property type="protein sequence ID" value="GBG26085.1"/>
    <property type="molecule type" value="Genomic_DNA"/>
</dbReference>
<feature type="compositionally biased region" description="Low complexity" evidence="3">
    <location>
        <begin position="392"/>
        <end position="414"/>
    </location>
</feature>
<feature type="region of interest" description="Disordered" evidence="3">
    <location>
        <begin position="377"/>
        <end position="463"/>
    </location>
</feature>
<comment type="similarity">
    <text evidence="1">Belongs to the palC family.</text>
</comment>
<evidence type="ECO:0000256" key="1">
    <source>
        <dbReference type="ARBA" id="ARBA00010997"/>
    </source>
</evidence>
<evidence type="ECO:0000313" key="6">
    <source>
        <dbReference type="Proteomes" id="UP000241890"/>
    </source>
</evidence>
<dbReference type="Gene3D" id="1.25.40.280">
    <property type="entry name" value="alix/aip1 like domains"/>
    <property type="match status" value="1"/>
</dbReference>
<evidence type="ECO:0000259" key="4">
    <source>
        <dbReference type="PROSITE" id="PS51180"/>
    </source>
</evidence>
<dbReference type="InParanoid" id="A0A2R5G6D1"/>
<dbReference type="Proteomes" id="UP000241890">
    <property type="component" value="Unassembled WGS sequence"/>
</dbReference>
<reference evidence="5 6" key="1">
    <citation type="submission" date="2017-12" db="EMBL/GenBank/DDBJ databases">
        <title>Sequencing, de novo assembly and annotation of complete genome of a new Thraustochytrid species, strain FCC1311.</title>
        <authorList>
            <person name="Sedici K."/>
            <person name="Godart F."/>
            <person name="Aiese Cigliano R."/>
            <person name="Sanseverino W."/>
            <person name="Barakat M."/>
            <person name="Ortet P."/>
            <person name="Marechal E."/>
            <person name="Cagnac O."/>
            <person name="Amato A."/>
        </authorList>
    </citation>
    <scope>NUCLEOTIDE SEQUENCE [LARGE SCALE GENOMIC DNA]</scope>
</reference>
<organism evidence="5 6">
    <name type="scientific">Hondaea fermentalgiana</name>
    <dbReference type="NCBI Taxonomy" id="2315210"/>
    <lineage>
        <taxon>Eukaryota</taxon>
        <taxon>Sar</taxon>
        <taxon>Stramenopiles</taxon>
        <taxon>Bigyra</taxon>
        <taxon>Labyrinthulomycetes</taxon>
        <taxon>Thraustochytrida</taxon>
        <taxon>Thraustochytriidae</taxon>
        <taxon>Hondaea</taxon>
    </lineage>
</organism>
<dbReference type="Pfam" id="PF03097">
    <property type="entry name" value="BRO1"/>
    <property type="match status" value="1"/>
</dbReference>
<proteinExistence type="inferred from homology"/>
<protein>
    <recommendedName>
        <fullName evidence="2">pH-response regulator protein palC</fullName>
    </recommendedName>
</protein>
<evidence type="ECO:0000256" key="2">
    <source>
        <dbReference type="ARBA" id="ARBA00022193"/>
    </source>
</evidence>
<dbReference type="AlphaFoldDB" id="A0A2R5G6D1"/>
<dbReference type="Gene3D" id="6.10.250.1630">
    <property type="match status" value="1"/>
</dbReference>
<dbReference type="GO" id="GO:0005886">
    <property type="term" value="C:plasma membrane"/>
    <property type="evidence" value="ECO:0007669"/>
    <property type="project" value="TreeGrafter"/>
</dbReference>
<evidence type="ECO:0000313" key="5">
    <source>
        <dbReference type="EMBL" id="GBG26085.1"/>
    </source>
</evidence>
<dbReference type="GO" id="GO:0071467">
    <property type="term" value="P:cellular response to pH"/>
    <property type="evidence" value="ECO:0007669"/>
    <property type="project" value="InterPro"/>
</dbReference>
<dbReference type="PANTHER" id="PTHR40463:SF1">
    <property type="entry name" value="PH-RESPONSE REGULATOR PROTEIN PALC"/>
    <property type="match status" value="1"/>
</dbReference>
<dbReference type="InterPro" id="IPR004328">
    <property type="entry name" value="BRO1_dom"/>
</dbReference>
<dbReference type="PROSITE" id="PS51180">
    <property type="entry name" value="BRO1"/>
    <property type="match status" value="1"/>
</dbReference>
<evidence type="ECO:0000256" key="3">
    <source>
        <dbReference type="SAM" id="MobiDB-lite"/>
    </source>
</evidence>
<dbReference type="OrthoDB" id="10266451at2759"/>
<keyword evidence="6" id="KW-1185">Reference proteome</keyword>
<dbReference type="PANTHER" id="PTHR40463">
    <property type="entry name" value="PH-RESPONSE REGULATOR PROTEIN PALC"/>
    <property type="match status" value="1"/>
</dbReference>
<sequence>MASDEDLDAVAELLMKFTEFGTPTTKPLSFEAIIGGNLSHEAQELLQVATQQRETLLDGITNMGGRVDPRNVVAAVENYLPSVYKITHSMEQSATAQIRLNKPLEFSWTSVLVKKNKQRKEYKCQVLVYEVCFILTVQAMAHYNVARMLLDPERPNRAANLVAAAKELRKGAGILEYVSQVMLPRWVNPPENRPPEVMPAVVAVLAEYFVCMAQRLTVQQAILKGTPASTVGKLLLGLSERSHNLVGSVRRLGPVVDTLFEPIVEEPALVSTMSHALAMKFLGDAAKDKGKPGEAVAFLSLAVDQLNGIIFSPTMDKLLRPEVEAARVEILDKYHVYREDNEKIYFEGVPTRDRLNVPAGSFIATAVDFEMPEVDAVAFGTPPGEQHHEADAQNAPAAPANGSKRASGGFSSWFGMGGSKKKEGASSKSGRLEAPPGYDKEVFDGLPPDVQQEVIADYEASRK</sequence>
<dbReference type="InterPro" id="IPR038499">
    <property type="entry name" value="BRO1_sf"/>
</dbReference>
<name>A0A2R5G6D1_9STRA</name>